<reference evidence="2 3" key="3">
    <citation type="journal article" date="2017" name="G3 (Bethesda)">
        <title>Comparative analysis highlights variable genome content of wheat rusts and divergence of the mating loci.</title>
        <authorList>
            <person name="Cuomo C.A."/>
            <person name="Bakkeren G."/>
            <person name="Khalil H.B."/>
            <person name="Panwar V."/>
            <person name="Joly D."/>
            <person name="Linning R."/>
            <person name="Sakthikumar S."/>
            <person name="Song X."/>
            <person name="Adiconis X."/>
            <person name="Fan L."/>
            <person name="Goldberg J.M."/>
            <person name="Levin J.Z."/>
            <person name="Young S."/>
            <person name="Zeng Q."/>
            <person name="Anikster Y."/>
            <person name="Bruce M."/>
            <person name="Wang M."/>
            <person name="Yin C."/>
            <person name="McCallum B."/>
            <person name="Szabo L.J."/>
            <person name="Hulbert S."/>
            <person name="Chen X."/>
            <person name="Fellers J.P."/>
        </authorList>
    </citation>
    <scope>NUCLEOTIDE SEQUENCE</scope>
    <source>
        <strain evidence="3">Isolate 1-1 / race 1 (BBBD)</strain>
        <strain evidence="2">isolate 1-1 / race 1 (BBBD)</strain>
    </source>
</reference>
<protein>
    <submittedName>
        <fullName evidence="1 2">Uncharacterized protein</fullName>
    </submittedName>
</protein>
<dbReference type="Proteomes" id="UP000005240">
    <property type="component" value="Unassembled WGS sequence"/>
</dbReference>
<dbReference type="EnsemblFungi" id="PTTG_30201-t43_1">
    <property type="protein sequence ID" value="PTTG_30201-t43_1-p1"/>
    <property type="gene ID" value="PTTG_30201"/>
</dbReference>
<sequence length="105" mass="11481">GTCELLLLPQVAHYKQHDHHPICTEVFCRPIETTILSLIWLRALFLDPCGLPPSVILQLRSPAPSPLPLLAIATTITTTFPIVSGMPPSFSPLAPGRSTRQSLFN</sequence>
<feature type="non-terminal residue" evidence="1">
    <location>
        <position position="1"/>
    </location>
</feature>
<evidence type="ECO:0000313" key="3">
    <source>
        <dbReference type="Proteomes" id="UP000005240"/>
    </source>
</evidence>
<keyword evidence="3" id="KW-1185">Reference proteome</keyword>
<reference evidence="1" key="1">
    <citation type="submission" date="2009-11" db="EMBL/GenBank/DDBJ databases">
        <authorList>
            <consortium name="The Broad Institute Genome Sequencing Platform"/>
            <person name="Ward D."/>
            <person name="Feldgarden M."/>
            <person name="Earl A."/>
            <person name="Young S.K."/>
            <person name="Zeng Q."/>
            <person name="Koehrsen M."/>
            <person name="Alvarado L."/>
            <person name="Berlin A."/>
            <person name="Bochicchio J."/>
            <person name="Borenstein D."/>
            <person name="Chapman S.B."/>
            <person name="Chen Z."/>
            <person name="Engels R."/>
            <person name="Freedman E."/>
            <person name="Gellesch M."/>
            <person name="Goldberg J."/>
            <person name="Griggs A."/>
            <person name="Gujja S."/>
            <person name="Heilman E."/>
            <person name="Heiman D."/>
            <person name="Hepburn T."/>
            <person name="Howarth C."/>
            <person name="Jen D."/>
            <person name="Larson L."/>
            <person name="Lewis B."/>
            <person name="Mehta T."/>
            <person name="Park D."/>
            <person name="Pearson M."/>
            <person name="Roberts A."/>
            <person name="Saif S."/>
            <person name="Shea T."/>
            <person name="Shenoy N."/>
            <person name="Sisk P."/>
            <person name="Stolte C."/>
            <person name="Sykes S."/>
            <person name="Thomson T."/>
            <person name="Walk T."/>
            <person name="White J."/>
            <person name="Yandava C."/>
            <person name="Izard J."/>
            <person name="Baranova O.V."/>
            <person name="Blanton J.M."/>
            <person name="Tanner A.C."/>
            <person name="Dewhirst F.E."/>
            <person name="Haas B."/>
            <person name="Nusbaum C."/>
            <person name="Birren B."/>
        </authorList>
    </citation>
    <scope>NUCLEOTIDE SEQUENCE [LARGE SCALE GENOMIC DNA]</scope>
    <source>
        <strain evidence="1">1-1 BBBD Race 1</strain>
    </source>
</reference>
<reference evidence="1" key="2">
    <citation type="submission" date="2016-05" db="EMBL/GenBank/DDBJ databases">
        <title>Comparative analysis highlights variable genome content of wheat rusts and divergence of the mating loci.</title>
        <authorList>
            <person name="Cuomo C.A."/>
            <person name="Bakkeren G."/>
            <person name="Szabo L."/>
            <person name="Khalil H."/>
            <person name="Joly D."/>
            <person name="Goldberg J."/>
            <person name="Young S."/>
            <person name="Zeng Q."/>
            <person name="Fellers J."/>
        </authorList>
    </citation>
    <scope>NUCLEOTIDE SEQUENCE [LARGE SCALE GENOMIC DNA]</scope>
    <source>
        <strain evidence="1">1-1 BBBD Race 1</strain>
    </source>
</reference>
<evidence type="ECO:0000313" key="1">
    <source>
        <dbReference type="EMBL" id="OAV85901.1"/>
    </source>
</evidence>
<evidence type="ECO:0000313" key="2">
    <source>
        <dbReference type="EnsemblFungi" id="PTTG_30201-t43_1-p1"/>
    </source>
</evidence>
<name>A0A180FZR5_PUCT1</name>
<dbReference type="AlphaFoldDB" id="A0A180FZR5"/>
<proteinExistence type="predicted"/>
<dbReference type="VEuPathDB" id="FungiDB:PTTG_30201"/>
<organism evidence="1">
    <name type="scientific">Puccinia triticina (isolate 1-1 / race 1 (BBBD))</name>
    <name type="common">Brown leaf rust fungus</name>
    <dbReference type="NCBI Taxonomy" id="630390"/>
    <lineage>
        <taxon>Eukaryota</taxon>
        <taxon>Fungi</taxon>
        <taxon>Dikarya</taxon>
        <taxon>Basidiomycota</taxon>
        <taxon>Pucciniomycotina</taxon>
        <taxon>Pucciniomycetes</taxon>
        <taxon>Pucciniales</taxon>
        <taxon>Pucciniaceae</taxon>
        <taxon>Puccinia</taxon>
    </lineage>
</organism>
<accession>A0A180FZR5</accession>
<gene>
    <name evidence="1" type="ORF">PTTG_30201</name>
</gene>
<dbReference type="EMBL" id="ADAS02002262">
    <property type="protein sequence ID" value="OAV85901.1"/>
    <property type="molecule type" value="Genomic_DNA"/>
</dbReference>
<reference evidence="2" key="4">
    <citation type="submission" date="2025-05" db="UniProtKB">
        <authorList>
            <consortium name="EnsemblFungi"/>
        </authorList>
    </citation>
    <scope>IDENTIFICATION</scope>
    <source>
        <strain evidence="2">isolate 1-1 / race 1 (BBBD)</strain>
    </source>
</reference>